<comment type="caution">
    <text evidence="1">The sequence shown here is derived from an EMBL/GenBank/DDBJ whole genome shotgun (WGS) entry which is preliminary data.</text>
</comment>
<dbReference type="PANTHER" id="PTHR41930:SF1">
    <property type="entry name" value="DEPHOSPHO-COA KINASE"/>
    <property type="match status" value="1"/>
</dbReference>
<protein>
    <recommendedName>
        <fullName evidence="3">Dephospho-CoA kinase</fullName>
    </recommendedName>
</protein>
<dbReference type="PANTHER" id="PTHR41930">
    <property type="entry name" value="UPF0200 PROTEIN MJ1399"/>
    <property type="match status" value="1"/>
</dbReference>
<dbReference type="AlphaFoldDB" id="A0A1G2ELK7"/>
<gene>
    <name evidence="1" type="ORF">A2427_04330</name>
</gene>
<dbReference type="Pfam" id="PF13238">
    <property type="entry name" value="AAA_18"/>
    <property type="match status" value="1"/>
</dbReference>
<accession>A0A1G2ELK7</accession>
<sequence length="189" mass="21607">MNRIVFVVGMPGSGKSIASDEFAKHGFSFLRFGQIVLDLVKKRGLRPGEESEKLIREELRKKHGMAAMALLNISKCDELLKASNVVGDGLYSWSEYKLLKEKYGDKMHVVAVYAPPEIRYKRLSERKAENDPEMRFRPFSPEESKKRDYNEIEKVEKGGPIAMADFTIINMGTIEELKLKIKDILLQIL</sequence>
<dbReference type="EMBL" id="MHMN01000057">
    <property type="protein sequence ID" value="OGZ26675.1"/>
    <property type="molecule type" value="Genomic_DNA"/>
</dbReference>
<dbReference type="InterPro" id="IPR027417">
    <property type="entry name" value="P-loop_NTPase"/>
</dbReference>
<proteinExistence type="predicted"/>
<evidence type="ECO:0000313" key="1">
    <source>
        <dbReference type="EMBL" id="OGZ26675.1"/>
    </source>
</evidence>
<dbReference type="Proteomes" id="UP000176326">
    <property type="component" value="Unassembled WGS sequence"/>
</dbReference>
<organism evidence="1 2">
    <name type="scientific">Candidatus Nealsonbacteria bacterium RIFOXYC1_FULL_40_7</name>
    <dbReference type="NCBI Taxonomy" id="1801678"/>
    <lineage>
        <taxon>Bacteria</taxon>
        <taxon>Candidatus Nealsoniibacteriota</taxon>
    </lineage>
</organism>
<evidence type="ECO:0000313" key="2">
    <source>
        <dbReference type="Proteomes" id="UP000176326"/>
    </source>
</evidence>
<dbReference type="Gene3D" id="3.40.50.300">
    <property type="entry name" value="P-loop containing nucleotide triphosphate hydrolases"/>
    <property type="match status" value="1"/>
</dbReference>
<name>A0A1G2ELK7_9BACT</name>
<evidence type="ECO:0008006" key="3">
    <source>
        <dbReference type="Google" id="ProtNLM"/>
    </source>
</evidence>
<dbReference type="SUPFAM" id="SSF52540">
    <property type="entry name" value="P-loop containing nucleoside triphosphate hydrolases"/>
    <property type="match status" value="1"/>
</dbReference>
<reference evidence="1 2" key="1">
    <citation type="journal article" date="2016" name="Nat. Commun.">
        <title>Thousands of microbial genomes shed light on interconnected biogeochemical processes in an aquifer system.</title>
        <authorList>
            <person name="Anantharaman K."/>
            <person name="Brown C.T."/>
            <person name="Hug L.A."/>
            <person name="Sharon I."/>
            <person name="Castelle C.J."/>
            <person name="Probst A.J."/>
            <person name="Thomas B.C."/>
            <person name="Singh A."/>
            <person name="Wilkins M.J."/>
            <person name="Karaoz U."/>
            <person name="Brodie E.L."/>
            <person name="Williams K.H."/>
            <person name="Hubbard S.S."/>
            <person name="Banfield J.F."/>
        </authorList>
    </citation>
    <scope>NUCLEOTIDE SEQUENCE [LARGE SCALE GENOMIC DNA]</scope>
</reference>